<dbReference type="PANTHER" id="PTHR17571">
    <property type="entry name" value="URINARY PROTEIN RUP /ACROSOMAL PROTEIN SP-10"/>
    <property type="match status" value="1"/>
</dbReference>
<feature type="compositionally biased region" description="Basic and acidic residues" evidence="1">
    <location>
        <begin position="128"/>
        <end position="139"/>
    </location>
</feature>
<sequence length="285" mass="29826">IQMKLLLLIYLLGSAGGASGQPDEPLGSIDHRASIQQLPGEYLSLANPSDAEALYESTSGEHSLSEHSSGEHSSSDHSSSENSSGDQASGEQTLAEQSSSEKASGEKSSGEQASGEKPSGEQASGEKSLGEKTSGEKSSSEQAVVEKVSGEQPSGEQSLIEKPSGDKSSSEQPSSEPSSGEQASSEKPSSEPPLGTLTSVVPSSGTGLNCHTCSYMNEQGKCLRGEGVCVTQNSQQCMLKKIFEGGKLQFMVQGCENMCPSMNLFSHGTRMQIICCRNQSFCNKI</sequence>
<evidence type="ECO:0000256" key="1">
    <source>
        <dbReference type="SAM" id="MobiDB-lite"/>
    </source>
</evidence>
<feature type="region of interest" description="Disordered" evidence="1">
    <location>
        <begin position="40"/>
        <end position="200"/>
    </location>
</feature>
<dbReference type="Pfam" id="PF00021">
    <property type="entry name" value="UPAR_LY6"/>
    <property type="match status" value="1"/>
</dbReference>
<feature type="compositionally biased region" description="Low complexity" evidence="1">
    <location>
        <begin position="170"/>
        <end position="186"/>
    </location>
</feature>
<dbReference type="InterPro" id="IPR016054">
    <property type="entry name" value="LY6_UPA_recep-like"/>
</dbReference>
<evidence type="ECO:0000259" key="3">
    <source>
        <dbReference type="Pfam" id="PF00021"/>
    </source>
</evidence>
<dbReference type="GeneTree" id="ENSGT00940000162351"/>
<dbReference type="AlphaFoldDB" id="G3TB72"/>
<accession>G3TB72</accession>
<gene>
    <name evidence="4" type="primary">ACRV1</name>
</gene>
<evidence type="ECO:0000256" key="2">
    <source>
        <dbReference type="SAM" id="SignalP"/>
    </source>
</evidence>
<feature type="chain" id="PRO_5003455104" evidence="2">
    <location>
        <begin position="21"/>
        <end position="285"/>
    </location>
</feature>
<proteinExistence type="predicted"/>
<name>G3TB72_LOXAF</name>
<feature type="domain" description="UPAR/Ly6" evidence="3">
    <location>
        <begin position="207"/>
        <end position="284"/>
    </location>
</feature>
<feature type="signal peptide" evidence="2">
    <location>
        <begin position="1"/>
        <end position="20"/>
    </location>
</feature>
<organism evidence="4 5">
    <name type="scientific">Loxodonta africana</name>
    <name type="common">African elephant</name>
    <dbReference type="NCBI Taxonomy" id="9785"/>
    <lineage>
        <taxon>Eukaryota</taxon>
        <taxon>Metazoa</taxon>
        <taxon>Chordata</taxon>
        <taxon>Craniata</taxon>
        <taxon>Vertebrata</taxon>
        <taxon>Euteleostomi</taxon>
        <taxon>Mammalia</taxon>
        <taxon>Eutheria</taxon>
        <taxon>Afrotheria</taxon>
        <taxon>Proboscidea</taxon>
        <taxon>Elephantidae</taxon>
        <taxon>Loxodonta</taxon>
    </lineage>
</organism>
<keyword evidence="5" id="KW-1185">Reference proteome</keyword>
<dbReference type="InterPro" id="IPR052671">
    <property type="entry name" value="Acrosomal_SP-10-like"/>
</dbReference>
<dbReference type="Ensembl" id="ENSLAFT00000013380.2">
    <property type="protein sequence ID" value="ENSLAFP00000011197.2"/>
    <property type="gene ID" value="ENSLAFG00000013378.2"/>
</dbReference>
<protein>
    <submittedName>
        <fullName evidence="4">Acrosomal vesicle protein 1</fullName>
    </submittedName>
</protein>
<dbReference type="PANTHER" id="PTHR17571:SF34">
    <property type="entry name" value="ACROSOMAL PROTEIN SP-10"/>
    <property type="match status" value="1"/>
</dbReference>
<keyword evidence="2" id="KW-0732">Signal</keyword>
<dbReference type="CDD" id="cd23628">
    <property type="entry name" value="TFP_LU_ECD_SP10_like"/>
    <property type="match status" value="1"/>
</dbReference>
<reference evidence="4" key="2">
    <citation type="submission" date="2025-08" db="UniProtKB">
        <authorList>
            <consortium name="Ensembl"/>
        </authorList>
    </citation>
    <scope>IDENTIFICATION</scope>
    <source>
        <strain evidence="4">Isolate ISIS603380</strain>
    </source>
</reference>
<feature type="compositionally biased region" description="Basic and acidic residues" evidence="1">
    <location>
        <begin position="63"/>
        <end position="79"/>
    </location>
</feature>
<evidence type="ECO:0000313" key="4">
    <source>
        <dbReference type="Ensembl" id="ENSLAFP00000011197.2"/>
    </source>
</evidence>
<reference evidence="4 5" key="1">
    <citation type="submission" date="2009-06" db="EMBL/GenBank/DDBJ databases">
        <title>The Genome Sequence of Loxodonta africana (African elephant).</title>
        <authorList>
            <person name="Di Palma F."/>
            <person name="Heiman D."/>
            <person name="Young S."/>
            <person name="Johnson J."/>
            <person name="Lander E.S."/>
            <person name="Lindblad-Toh K."/>
        </authorList>
    </citation>
    <scope>NUCLEOTIDE SEQUENCE [LARGE SCALE GENOMIC DNA]</scope>
    <source>
        <strain evidence="4 5">Isolate ISIS603380</strain>
    </source>
</reference>
<dbReference type="Proteomes" id="UP000007646">
    <property type="component" value="Unassembled WGS sequence"/>
</dbReference>
<reference evidence="4" key="3">
    <citation type="submission" date="2025-09" db="UniProtKB">
        <authorList>
            <consortium name="Ensembl"/>
        </authorList>
    </citation>
    <scope>IDENTIFICATION</scope>
    <source>
        <strain evidence="4">Isolate ISIS603380</strain>
    </source>
</reference>
<evidence type="ECO:0000313" key="5">
    <source>
        <dbReference type="Proteomes" id="UP000007646"/>
    </source>
</evidence>